<name>A0A7X5LNV3_9ALTE</name>
<organism evidence="2 3">
    <name type="scientific">Alteromonas profundi</name>
    <dbReference type="NCBI Taxonomy" id="2696062"/>
    <lineage>
        <taxon>Bacteria</taxon>
        <taxon>Pseudomonadati</taxon>
        <taxon>Pseudomonadota</taxon>
        <taxon>Gammaproteobacteria</taxon>
        <taxon>Alteromonadales</taxon>
        <taxon>Alteromonadaceae</taxon>
        <taxon>Alteromonas/Salinimonas group</taxon>
        <taxon>Alteromonas</taxon>
    </lineage>
</organism>
<dbReference type="InterPro" id="IPR001279">
    <property type="entry name" value="Metallo-B-lactamas"/>
</dbReference>
<gene>
    <name evidence="2" type="ORF">GTH32_16520</name>
</gene>
<dbReference type="Proteomes" id="UP000470213">
    <property type="component" value="Unassembled WGS sequence"/>
</dbReference>
<feature type="domain" description="Metallo-beta-lactamase" evidence="1">
    <location>
        <begin position="39"/>
        <end position="235"/>
    </location>
</feature>
<dbReference type="Gene3D" id="3.60.15.10">
    <property type="entry name" value="Ribonuclease Z/Hydroxyacylglutathione hydrolase-like"/>
    <property type="match status" value="1"/>
</dbReference>
<proteinExistence type="predicted"/>
<evidence type="ECO:0000259" key="1">
    <source>
        <dbReference type="Pfam" id="PF12706"/>
    </source>
</evidence>
<dbReference type="Pfam" id="PF12706">
    <property type="entry name" value="Lactamase_B_2"/>
    <property type="match status" value="1"/>
</dbReference>
<dbReference type="InterPro" id="IPR036866">
    <property type="entry name" value="RibonucZ/Hydroxyglut_hydro"/>
</dbReference>
<dbReference type="PANTHER" id="PTHR42663">
    <property type="entry name" value="HYDROLASE C777.06C-RELATED-RELATED"/>
    <property type="match status" value="1"/>
</dbReference>
<keyword evidence="2" id="KW-0378">Hydrolase</keyword>
<evidence type="ECO:0000313" key="3">
    <source>
        <dbReference type="Proteomes" id="UP000470213"/>
    </source>
</evidence>
<dbReference type="EMBL" id="JAAAWN010000028">
    <property type="protein sequence ID" value="NDV92781.1"/>
    <property type="molecule type" value="Genomic_DNA"/>
</dbReference>
<protein>
    <submittedName>
        <fullName evidence="2">MBL fold metallo-hydrolase</fullName>
    </submittedName>
</protein>
<reference evidence="2 3" key="1">
    <citation type="submission" date="2020-01" db="EMBL/GenBank/DDBJ databases">
        <authorList>
            <person name="Chen J."/>
            <person name="Zhu S."/>
            <person name="Yang J."/>
        </authorList>
    </citation>
    <scope>NUCLEOTIDE SEQUENCE [LARGE SCALE GENOMIC DNA]</scope>
    <source>
        <strain evidence="2 3">345S023</strain>
    </source>
</reference>
<dbReference type="AlphaFoldDB" id="A0A7X5LNV3"/>
<dbReference type="RefSeq" id="WP_163087818.1">
    <property type="nucleotide sequence ID" value="NZ_JAAAWN010000028.1"/>
</dbReference>
<dbReference type="PANTHER" id="PTHR42663:SF4">
    <property type="entry name" value="SLL1036 PROTEIN"/>
    <property type="match status" value="1"/>
</dbReference>
<accession>A0A7X5LNV3</accession>
<dbReference type="CDD" id="cd07715">
    <property type="entry name" value="TaR3-like_MBL-fold"/>
    <property type="match status" value="1"/>
</dbReference>
<dbReference type="SUPFAM" id="SSF56281">
    <property type="entry name" value="Metallo-hydrolase/oxidoreductase"/>
    <property type="match status" value="1"/>
</dbReference>
<dbReference type="GO" id="GO:0016787">
    <property type="term" value="F:hydrolase activity"/>
    <property type="evidence" value="ECO:0007669"/>
    <property type="project" value="UniProtKB-KW"/>
</dbReference>
<evidence type="ECO:0000313" key="2">
    <source>
        <dbReference type="EMBL" id="NDV92781.1"/>
    </source>
</evidence>
<comment type="caution">
    <text evidence="2">The sequence shown here is derived from an EMBL/GenBank/DDBJ whole genome shotgun (WGS) entry which is preliminary data.</text>
</comment>
<sequence length="280" mass="31061">MQVTFFGVRGSIPTPGEEFVRYGGNTACVHIKLDDGTDIILDSGTGIRVLGNQLKDASTPIHILLSHNHWDHIQGFPFFAPIYQKDREIHIYPGLTHLPEYDRIITQMEGSAFPVPFSALPSKITLSVISSEQNQWRIGSATIKRLPMNHPGKGSAYTIEDNGHKVAYITDNELYPPYKRETGFLSFVEFAQNADVLIHDAQYTKTDMPVKSGWGHSVAEEAVKLALASNAKKLALYSHDPERTDDDIDKVVKYCQRVVTVAESTLTVFASAEGQSLDLS</sequence>
<keyword evidence="3" id="KW-1185">Reference proteome</keyword>